<name>A0A2S6A625_9NOCA</name>
<dbReference type="EMBL" id="PSZD01000008">
    <property type="protein sequence ID" value="PPJ28024.1"/>
    <property type="molecule type" value="Genomic_DNA"/>
</dbReference>
<protein>
    <submittedName>
        <fullName evidence="1">Uncharacterized protein</fullName>
    </submittedName>
</protein>
<dbReference type="Proteomes" id="UP000238356">
    <property type="component" value="Unassembled WGS sequence"/>
</dbReference>
<proteinExistence type="predicted"/>
<keyword evidence="2" id="KW-1185">Reference proteome</keyword>
<dbReference type="AlphaFoldDB" id="A0A2S6A625"/>
<organism evidence="1 2">
    <name type="scientific">Nocardia nova</name>
    <dbReference type="NCBI Taxonomy" id="37330"/>
    <lineage>
        <taxon>Bacteria</taxon>
        <taxon>Bacillati</taxon>
        <taxon>Actinomycetota</taxon>
        <taxon>Actinomycetes</taxon>
        <taxon>Mycobacteriales</taxon>
        <taxon>Nocardiaceae</taxon>
        <taxon>Nocardia</taxon>
    </lineage>
</organism>
<comment type="caution">
    <text evidence="1">The sequence shown here is derived from an EMBL/GenBank/DDBJ whole genome shotgun (WGS) entry which is preliminary data.</text>
</comment>
<gene>
    <name evidence="1" type="ORF">C5F51_14370</name>
</gene>
<evidence type="ECO:0000313" key="2">
    <source>
        <dbReference type="Proteomes" id="UP000238356"/>
    </source>
</evidence>
<sequence length="316" mass="33897">MMAHNKSGSVRASAPVVPDRWQLKVLAGVYAHASAAREMAAAARAGREASGELPPPSWSRAFRTEVLLGQELEKAGLAAGVPREWLNQVRTRAHLGQPWRRDLHWRNPRPVDRTRLLVGLAGEAHRIQDLAAVAVAYEHRGAHAEPGTATWVMRNLRRSRTRLVQLARLLAVTDDEARRLWNSPQHWAAAAEGARSAGVDELDARWREHARSDQTSIVLQARALTKSGITAPTGAALPPPDQILEVLRKELGHNVVPVSDAAGRRLEADVDVVAPAGQGIDMAVAAAGVGSGGHGGLVADLPPLPRQPGTGVEVEL</sequence>
<accession>A0A2S6A625</accession>
<evidence type="ECO:0000313" key="1">
    <source>
        <dbReference type="EMBL" id="PPJ28024.1"/>
    </source>
</evidence>
<reference evidence="1 2" key="1">
    <citation type="submission" date="2018-02" db="EMBL/GenBank/DDBJ databases">
        <title>8 Nocardia nova and 1 Nocardia cyriacigeorgica strain used for evolution to TMP-SMX.</title>
        <authorList>
            <person name="Mehta H."/>
            <person name="Weng J."/>
            <person name="Shamoo Y."/>
        </authorList>
    </citation>
    <scope>NUCLEOTIDE SEQUENCE [LARGE SCALE GENOMIC DNA]</scope>
    <source>
        <strain evidence="1 2">BAA2227</strain>
    </source>
</reference>